<feature type="chain" id="PRO_5016640682" evidence="7">
    <location>
        <begin position="24"/>
        <end position="104"/>
    </location>
</feature>
<dbReference type="Proteomes" id="UP000254280">
    <property type="component" value="Unassembled WGS sequence"/>
</dbReference>
<keyword evidence="1" id="KW-0813">Transport</keyword>
<evidence type="ECO:0000256" key="5">
    <source>
        <dbReference type="ARBA" id="ARBA00023004"/>
    </source>
</evidence>
<dbReference type="InterPro" id="IPR009056">
    <property type="entry name" value="Cyt_c-like_dom"/>
</dbReference>
<keyword evidence="3 6" id="KW-0479">Metal-binding</keyword>
<evidence type="ECO:0000313" key="9">
    <source>
        <dbReference type="EMBL" id="SUB33211.1"/>
    </source>
</evidence>
<dbReference type="AlphaFoldDB" id="A0A379B3Y3"/>
<evidence type="ECO:0000256" key="6">
    <source>
        <dbReference type="PROSITE-ProRule" id="PRU00433"/>
    </source>
</evidence>
<dbReference type="Gene3D" id="1.10.760.10">
    <property type="entry name" value="Cytochrome c-like domain"/>
    <property type="match status" value="1"/>
</dbReference>
<evidence type="ECO:0000256" key="1">
    <source>
        <dbReference type="ARBA" id="ARBA00022448"/>
    </source>
</evidence>
<reference evidence="9 10" key="1">
    <citation type="submission" date="2018-06" db="EMBL/GenBank/DDBJ databases">
        <authorList>
            <consortium name="Pathogen Informatics"/>
            <person name="Doyle S."/>
        </authorList>
    </citation>
    <scope>NUCLEOTIDE SEQUENCE [LARGE SCALE GENOMIC DNA]</scope>
    <source>
        <strain evidence="9 10">NCTC10699</strain>
    </source>
</reference>
<evidence type="ECO:0000313" key="10">
    <source>
        <dbReference type="Proteomes" id="UP000254280"/>
    </source>
</evidence>
<evidence type="ECO:0000256" key="2">
    <source>
        <dbReference type="ARBA" id="ARBA00022617"/>
    </source>
</evidence>
<dbReference type="OrthoDB" id="5690796at2"/>
<gene>
    <name evidence="9" type="ORF">NCTC10699_00820</name>
</gene>
<name>A0A379B3Y3_9PAST</name>
<dbReference type="InterPro" id="IPR008168">
    <property type="entry name" value="Cyt_C_IC"/>
</dbReference>
<organism evidence="9 10">
    <name type="scientific">[Pasteurella] mairii</name>
    <dbReference type="NCBI Taxonomy" id="757"/>
    <lineage>
        <taxon>Bacteria</taxon>
        <taxon>Pseudomonadati</taxon>
        <taxon>Pseudomonadota</taxon>
        <taxon>Gammaproteobacteria</taxon>
        <taxon>Pasteurellales</taxon>
        <taxon>Pasteurellaceae</taxon>
    </lineage>
</organism>
<dbReference type="EMBL" id="UGSS01000002">
    <property type="protein sequence ID" value="SUB33211.1"/>
    <property type="molecule type" value="Genomic_DNA"/>
</dbReference>
<evidence type="ECO:0000256" key="7">
    <source>
        <dbReference type="SAM" id="SignalP"/>
    </source>
</evidence>
<dbReference type="InterPro" id="IPR036909">
    <property type="entry name" value="Cyt_c-like_dom_sf"/>
</dbReference>
<keyword evidence="2 6" id="KW-0349">Heme</keyword>
<feature type="signal peptide" evidence="7">
    <location>
        <begin position="1"/>
        <end position="23"/>
    </location>
</feature>
<dbReference type="PANTHER" id="PTHR33751">
    <property type="entry name" value="CBB3-TYPE CYTOCHROME C OXIDASE SUBUNIT FIXP"/>
    <property type="match status" value="1"/>
</dbReference>
<keyword evidence="4" id="KW-0249">Electron transport</keyword>
<evidence type="ECO:0000256" key="4">
    <source>
        <dbReference type="ARBA" id="ARBA00022982"/>
    </source>
</evidence>
<evidence type="ECO:0000259" key="8">
    <source>
        <dbReference type="PROSITE" id="PS51007"/>
    </source>
</evidence>
<evidence type="ECO:0000256" key="3">
    <source>
        <dbReference type="ARBA" id="ARBA00022723"/>
    </source>
</evidence>
<keyword evidence="10" id="KW-1185">Reference proteome</keyword>
<feature type="domain" description="Cytochrome c" evidence="8">
    <location>
        <begin position="25"/>
        <end position="104"/>
    </location>
</feature>
<accession>A0A379B3Y3</accession>
<keyword evidence="7" id="KW-0732">Signal</keyword>
<sequence>MKKIATTLLLLSLVSVSSITASAQADLAQGEKLFRQNCAMCHGKSAERSALGQSAIINTLNKEEIITALQKRKSGEISGAGNAVKARLSEQDIENVASYVPTLK</sequence>
<dbReference type="InterPro" id="IPR050597">
    <property type="entry name" value="Cytochrome_c_Oxidase_Subunit"/>
</dbReference>
<dbReference type="Pfam" id="PF13442">
    <property type="entry name" value="Cytochrome_CBB3"/>
    <property type="match status" value="1"/>
</dbReference>
<dbReference type="SUPFAM" id="SSF46626">
    <property type="entry name" value="Cytochrome c"/>
    <property type="match status" value="1"/>
</dbReference>
<dbReference type="GO" id="GO:0005506">
    <property type="term" value="F:iron ion binding"/>
    <property type="evidence" value="ECO:0007669"/>
    <property type="project" value="InterPro"/>
</dbReference>
<dbReference type="PRINTS" id="PR00605">
    <property type="entry name" value="CYTCHROMECIC"/>
</dbReference>
<dbReference type="PROSITE" id="PS51007">
    <property type="entry name" value="CYTC"/>
    <property type="match status" value="1"/>
</dbReference>
<keyword evidence="5 6" id="KW-0408">Iron</keyword>
<dbReference type="GO" id="GO:0009055">
    <property type="term" value="F:electron transfer activity"/>
    <property type="evidence" value="ECO:0007669"/>
    <property type="project" value="InterPro"/>
</dbReference>
<dbReference type="PANTHER" id="PTHR33751:SF1">
    <property type="entry name" value="CBB3-TYPE CYTOCHROME C OXIDASE SUBUNIT FIXP"/>
    <property type="match status" value="1"/>
</dbReference>
<protein>
    <submittedName>
        <fullName evidence="9">Tetratricopeptide-like helical family protein</fullName>
    </submittedName>
</protein>
<dbReference type="GO" id="GO:0020037">
    <property type="term" value="F:heme binding"/>
    <property type="evidence" value="ECO:0007669"/>
    <property type="project" value="InterPro"/>
</dbReference>
<proteinExistence type="predicted"/>